<name>A0A0S4J8X0_BODSA</name>
<dbReference type="OrthoDB" id="276683at2759"/>
<accession>A0A0S4J8X0</accession>
<gene>
    <name evidence="2" type="ORF">BSAL_91015</name>
</gene>
<dbReference type="AlphaFoldDB" id="A0A0S4J8X0"/>
<protein>
    <submittedName>
        <fullName evidence="2">Uncharacterized protein</fullName>
    </submittedName>
</protein>
<keyword evidence="3" id="KW-1185">Reference proteome</keyword>
<sequence length="378" mass="39854">MSLGLNSSNWEAAVTASPDTLQLESSAKSVLHVLSKAVTRGPQKELAKLVCGPAFVATLRSEFGQKIIQALVDFGTTRTVAAVCAELEKAEAATLVEADGVALIIRSVANRVDDSSDARKSVIKTVAKVGAEALITSKWSLNFAAEVALADTEVFSKLVSSPKARNALKSALSTTQRPKEAIHFVETLLSKSIEQQIEKSASFVFGAVSDAVKASADHKPREDVLVAIAQHADTKNVSSLAVAVASWKNLATLVVKPEGGRIVAALLARADAKSGAALGNAVLSATNAKELSSSRSSSVLAVLTTLQKQYPEVCANHKVNRATLSAAEVKLTKATKPAFAATKDNILEKIRSLERQKEQRSGQAVVVEQPAAKKRRVA</sequence>
<dbReference type="Proteomes" id="UP000051952">
    <property type="component" value="Unassembled WGS sequence"/>
</dbReference>
<organism evidence="2 3">
    <name type="scientific">Bodo saltans</name>
    <name type="common">Flagellated protozoan</name>
    <dbReference type="NCBI Taxonomy" id="75058"/>
    <lineage>
        <taxon>Eukaryota</taxon>
        <taxon>Discoba</taxon>
        <taxon>Euglenozoa</taxon>
        <taxon>Kinetoplastea</taxon>
        <taxon>Metakinetoplastina</taxon>
        <taxon>Eubodonida</taxon>
        <taxon>Bodonidae</taxon>
        <taxon>Bodo</taxon>
    </lineage>
</organism>
<feature type="region of interest" description="Disordered" evidence="1">
    <location>
        <begin position="354"/>
        <end position="378"/>
    </location>
</feature>
<evidence type="ECO:0000313" key="3">
    <source>
        <dbReference type="Proteomes" id="UP000051952"/>
    </source>
</evidence>
<reference evidence="3" key="1">
    <citation type="submission" date="2015-09" db="EMBL/GenBank/DDBJ databases">
        <authorList>
            <consortium name="Pathogen Informatics"/>
        </authorList>
    </citation>
    <scope>NUCLEOTIDE SEQUENCE [LARGE SCALE GENOMIC DNA]</scope>
    <source>
        <strain evidence="3">Lake Konstanz</strain>
    </source>
</reference>
<dbReference type="VEuPathDB" id="TriTrypDB:BSAL_91015"/>
<dbReference type="EMBL" id="CYKH01001210">
    <property type="protein sequence ID" value="CUG85898.1"/>
    <property type="molecule type" value="Genomic_DNA"/>
</dbReference>
<dbReference type="OMA" id="CTRDSYA"/>
<evidence type="ECO:0000256" key="1">
    <source>
        <dbReference type="SAM" id="MobiDB-lite"/>
    </source>
</evidence>
<evidence type="ECO:0000313" key="2">
    <source>
        <dbReference type="EMBL" id="CUG85898.1"/>
    </source>
</evidence>
<proteinExistence type="predicted"/>